<keyword evidence="2" id="KW-1185">Reference proteome</keyword>
<gene>
    <name evidence="1" type="ORF">L3Q82_007274</name>
</gene>
<reference evidence="1" key="1">
    <citation type="submission" date="2022-04" db="EMBL/GenBank/DDBJ databases">
        <title>Jade perch genome.</title>
        <authorList>
            <person name="Chao B."/>
        </authorList>
    </citation>
    <scope>NUCLEOTIDE SEQUENCE</scope>
    <source>
        <strain evidence="1">CB-2022</strain>
    </source>
</reference>
<sequence>MLSSQAPVFIMFHQLTDQTANGSCQALSSVCNKSTDGNALQLPTFSTAAQVRVIITFTLCAVASVCNLAVLWAASNGGKRKSHVRILIMNLTVADLLVTFIVMPMDAVWNITVQWQAGDVACRLLMFLKLVAMYSCAFMTVVISLDRQSAILNPLGISEAKRKSKIMLTVAWTMSVILSLPQIDGYCQAKQAAARAVLQAKTREEFSEAMEEDYRLALKKFWQTVQAPQKGGKQYSANTVYSLGAELVTSAKYFEDLLNPTNLPSTEEAEAEDSEVDSSITQAEVTEVVCKLLGGKAPRVDEICLEYLKSLDVVSWLTHLCSIAWSLPREGLRQGTGEENSADSRTLGFRRNNAVFRPGRGTLDQLYTLHRVLEGLWEFAQPVHMCFVDLEKAFDRQDLQYVLWWFAAECEAAGMRISTSKSKAPRGGVPGMSHQEEAPWEDPGETMSLGWPGNASESPWKSWWKWLGQSQVQ</sequence>
<protein>
    <submittedName>
        <fullName evidence="1">Uncharacterized protein</fullName>
    </submittedName>
</protein>
<proteinExistence type="predicted"/>
<dbReference type="EMBL" id="CM041536">
    <property type="protein sequence ID" value="KAI3370719.1"/>
    <property type="molecule type" value="Genomic_DNA"/>
</dbReference>
<comment type="caution">
    <text evidence="1">The sequence shown here is derived from an EMBL/GenBank/DDBJ whole genome shotgun (WGS) entry which is preliminary data.</text>
</comment>
<organism evidence="1 2">
    <name type="scientific">Scortum barcoo</name>
    <name type="common">barcoo grunter</name>
    <dbReference type="NCBI Taxonomy" id="214431"/>
    <lineage>
        <taxon>Eukaryota</taxon>
        <taxon>Metazoa</taxon>
        <taxon>Chordata</taxon>
        <taxon>Craniata</taxon>
        <taxon>Vertebrata</taxon>
        <taxon>Euteleostomi</taxon>
        <taxon>Actinopterygii</taxon>
        <taxon>Neopterygii</taxon>
        <taxon>Teleostei</taxon>
        <taxon>Neoteleostei</taxon>
        <taxon>Acanthomorphata</taxon>
        <taxon>Eupercaria</taxon>
        <taxon>Centrarchiformes</taxon>
        <taxon>Terapontoidei</taxon>
        <taxon>Terapontidae</taxon>
        <taxon>Scortum</taxon>
    </lineage>
</organism>
<dbReference type="Proteomes" id="UP000831701">
    <property type="component" value="Chromosome 6"/>
</dbReference>
<evidence type="ECO:0000313" key="2">
    <source>
        <dbReference type="Proteomes" id="UP000831701"/>
    </source>
</evidence>
<accession>A0ACB8WSZ6</accession>
<name>A0ACB8WSZ6_9TELE</name>
<evidence type="ECO:0000313" key="1">
    <source>
        <dbReference type="EMBL" id="KAI3370719.1"/>
    </source>
</evidence>